<keyword evidence="1" id="KW-0732">Signal</keyword>
<feature type="domain" description="Organic solvent tolerance-like N-terminal" evidence="2">
    <location>
        <begin position="28"/>
        <end position="184"/>
    </location>
</feature>
<dbReference type="PANTHER" id="PTHR36504">
    <property type="entry name" value="LIPOPOLYSACCHARIDE EXPORT SYSTEM PROTEIN LPTA"/>
    <property type="match status" value="1"/>
</dbReference>
<dbReference type="InterPro" id="IPR005653">
    <property type="entry name" value="OstA-like_N"/>
</dbReference>
<dbReference type="GO" id="GO:0030288">
    <property type="term" value="C:outer membrane-bounded periplasmic space"/>
    <property type="evidence" value="ECO:0007669"/>
    <property type="project" value="TreeGrafter"/>
</dbReference>
<dbReference type="GO" id="GO:0009279">
    <property type="term" value="C:cell outer membrane"/>
    <property type="evidence" value="ECO:0007669"/>
    <property type="project" value="TreeGrafter"/>
</dbReference>
<sequence>MFHTGHKVPISLLVLLVLPLALIAQNKAEVKIVQADSWKNNQNIIKNANRLLGDVIIDHADIRMWCDSAYMYSDTNIVDAFGHVHILKADTLNMYARYIRYNGDTKWALATGNVKLVNKTVTLTTDTLNYDMNQGIGYYDDYGTVQDSTNTLHSRIGEYYTRLDRVYFKTEVDVTTDSYQMISDTLVYQPKTGITSIVGPTTIFNEKDTLIATAGFYNTQSGDAELHQFPVIKTEGRNITASSIYYNKQSGDGLAIGQASIHDVANQVIIKGNRIAYNDIKKESLVNDSALALFYTAKDTLFMHADTLKTVADTIPNENIVQAYFNVKFFRNDLQGKCDSLVYYTKDSTLCLFNDPVLWSGDNQMTSDYMEMVRKDSINQEFEMKQNAFIIAREDTVRYNQIKGRNMKGYITRNDLYRIDVDGNGQSVYYAKDDKGLIGLNKAQASTIQIRLQESKVTRISFFTTPDGQLVPLADISELDKLLPGFNWREDIRPKSFNDIFIKEK</sequence>
<dbReference type="OrthoDB" id="9805931at2"/>
<evidence type="ECO:0000256" key="1">
    <source>
        <dbReference type="ARBA" id="ARBA00022729"/>
    </source>
</evidence>
<dbReference type="Pfam" id="PF13100">
    <property type="entry name" value="OstA_2"/>
    <property type="match status" value="1"/>
</dbReference>
<dbReference type="AlphaFoldDB" id="A0A2T5BY20"/>
<name>A0A2T5BY20_9BACT</name>
<dbReference type="PANTHER" id="PTHR36504:SF1">
    <property type="entry name" value="LIPOPOLYSACCHARIDE EXPORT SYSTEM PROTEIN LPTA"/>
    <property type="match status" value="1"/>
</dbReference>
<keyword evidence="4" id="KW-1185">Reference proteome</keyword>
<dbReference type="Proteomes" id="UP000243525">
    <property type="component" value="Unassembled WGS sequence"/>
</dbReference>
<organism evidence="3 4">
    <name type="scientific">Mangrovibacterium marinum</name>
    <dbReference type="NCBI Taxonomy" id="1639118"/>
    <lineage>
        <taxon>Bacteria</taxon>
        <taxon>Pseudomonadati</taxon>
        <taxon>Bacteroidota</taxon>
        <taxon>Bacteroidia</taxon>
        <taxon>Marinilabiliales</taxon>
        <taxon>Prolixibacteraceae</taxon>
        <taxon>Mangrovibacterium</taxon>
    </lineage>
</organism>
<reference evidence="3 4" key="1">
    <citation type="submission" date="2018-04" db="EMBL/GenBank/DDBJ databases">
        <title>Genomic Encyclopedia of Archaeal and Bacterial Type Strains, Phase II (KMG-II): from individual species to whole genera.</title>
        <authorList>
            <person name="Goeker M."/>
        </authorList>
    </citation>
    <scope>NUCLEOTIDE SEQUENCE [LARGE SCALE GENOMIC DNA]</scope>
    <source>
        <strain evidence="3 4">DSM 28823</strain>
    </source>
</reference>
<proteinExistence type="predicted"/>
<accession>A0A2T5BY20</accession>
<dbReference type="RefSeq" id="WP_107823563.1">
    <property type="nucleotide sequence ID" value="NZ_OY782574.1"/>
</dbReference>
<evidence type="ECO:0000313" key="3">
    <source>
        <dbReference type="EMBL" id="PTN06342.1"/>
    </source>
</evidence>
<dbReference type="InterPro" id="IPR052037">
    <property type="entry name" value="LPS_export_LptA"/>
</dbReference>
<dbReference type="GO" id="GO:0017089">
    <property type="term" value="F:glycolipid transfer activity"/>
    <property type="evidence" value="ECO:0007669"/>
    <property type="project" value="TreeGrafter"/>
</dbReference>
<dbReference type="EMBL" id="QAAD01000022">
    <property type="protein sequence ID" value="PTN06342.1"/>
    <property type="molecule type" value="Genomic_DNA"/>
</dbReference>
<protein>
    <submittedName>
        <fullName evidence="3">OstA-like protein</fullName>
    </submittedName>
</protein>
<dbReference type="GO" id="GO:0015920">
    <property type="term" value="P:lipopolysaccharide transport"/>
    <property type="evidence" value="ECO:0007669"/>
    <property type="project" value="TreeGrafter"/>
</dbReference>
<evidence type="ECO:0000259" key="2">
    <source>
        <dbReference type="Pfam" id="PF13100"/>
    </source>
</evidence>
<gene>
    <name evidence="3" type="ORF">C8N47_12224</name>
</gene>
<comment type="caution">
    <text evidence="3">The sequence shown here is derived from an EMBL/GenBank/DDBJ whole genome shotgun (WGS) entry which is preliminary data.</text>
</comment>
<evidence type="ECO:0000313" key="4">
    <source>
        <dbReference type="Proteomes" id="UP000243525"/>
    </source>
</evidence>
<dbReference type="Gene3D" id="2.60.450.10">
    <property type="entry name" value="Lipopolysaccharide (LPS) transport protein A like domain"/>
    <property type="match status" value="3"/>
</dbReference>